<dbReference type="PROSITE" id="PS51892">
    <property type="entry name" value="SUBTILASE"/>
    <property type="match status" value="1"/>
</dbReference>
<dbReference type="GeneID" id="104608405"/>
<dbReference type="CDD" id="cd04852">
    <property type="entry name" value="Peptidases_S8_3"/>
    <property type="match status" value="1"/>
</dbReference>
<feature type="domain" description="Peptidase S8/S53" evidence="8">
    <location>
        <begin position="137"/>
        <end position="608"/>
    </location>
</feature>
<dbReference type="Pfam" id="PF00082">
    <property type="entry name" value="Peptidase_S8"/>
    <property type="match status" value="1"/>
</dbReference>
<evidence type="ECO:0000313" key="13">
    <source>
        <dbReference type="RefSeq" id="XP_010272679.1"/>
    </source>
</evidence>
<dbReference type="Proteomes" id="UP000189703">
    <property type="component" value="Unplaced"/>
</dbReference>
<keyword evidence="6" id="KW-0325">Glycoprotein</keyword>
<evidence type="ECO:0000256" key="7">
    <source>
        <dbReference type="PROSITE-ProRule" id="PRU01240"/>
    </source>
</evidence>
<keyword evidence="3" id="KW-0732">Signal</keyword>
<dbReference type="Pfam" id="PF05922">
    <property type="entry name" value="Inhibitor_I9"/>
    <property type="match status" value="1"/>
</dbReference>
<evidence type="ECO:0000256" key="4">
    <source>
        <dbReference type="ARBA" id="ARBA00022801"/>
    </source>
</evidence>
<keyword evidence="5 7" id="KW-0720">Serine protease</keyword>
<feature type="domain" description="Subtilisin-like protease fibronectin type-III" evidence="11">
    <location>
        <begin position="672"/>
        <end position="770"/>
    </location>
</feature>
<protein>
    <submittedName>
        <fullName evidence="13">Subtilisin-like protease SBT5.6</fullName>
    </submittedName>
</protein>
<dbReference type="RefSeq" id="XP_010272679.1">
    <property type="nucleotide sequence ID" value="XM_010274377.2"/>
</dbReference>
<dbReference type="SUPFAM" id="SSF52025">
    <property type="entry name" value="PA domain"/>
    <property type="match status" value="1"/>
</dbReference>
<evidence type="ECO:0000259" key="8">
    <source>
        <dbReference type="Pfam" id="PF00082"/>
    </source>
</evidence>
<feature type="active site" description="Charge relay system" evidence="7">
    <location>
        <position position="220"/>
    </location>
</feature>
<keyword evidence="2 7" id="KW-0645">Protease</keyword>
<feature type="active site" description="Charge relay system" evidence="7">
    <location>
        <position position="564"/>
    </location>
</feature>
<keyword evidence="12" id="KW-1185">Reference proteome</keyword>
<dbReference type="InterPro" id="IPR037045">
    <property type="entry name" value="S8pro/Inhibitor_I9_sf"/>
</dbReference>
<dbReference type="GO" id="GO:0006508">
    <property type="term" value="P:proteolysis"/>
    <property type="evidence" value="ECO:0007669"/>
    <property type="project" value="UniProtKB-KW"/>
</dbReference>
<evidence type="ECO:0000256" key="1">
    <source>
        <dbReference type="ARBA" id="ARBA00011073"/>
    </source>
</evidence>
<dbReference type="Gene3D" id="3.30.70.80">
    <property type="entry name" value="Peptidase S8 propeptide/proteinase inhibitor I9"/>
    <property type="match status" value="1"/>
</dbReference>
<dbReference type="InterPro" id="IPR010259">
    <property type="entry name" value="S8pro/Inhibitor_I9"/>
</dbReference>
<dbReference type="PRINTS" id="PR00723">
    <property type="entry name" value="SUBTILISIN"/>
</dbReference>
<dbReference type="OMA" id="EEHHHSY"/>
<feature type="domain" description="PA" evidence="9">
    <location>
        <begin position="408"/>
        <end position="479"/>
    </location>
</feature>
<dbReference type="InterPro" id="IPR046450">
    <property type="entry name" value="PA_dom_sf"/>
</dbReference>
<dbReference type="AlphaFoldDB" id="A0A1U8B9G3"/>
<comment type="similarity">
    <text evidence="1 7">Belongs to the peptidase S8 family.</text>
</comment>
<dbReference type="FunFam" id="3.30.70.80:FF:000002">
    <property type="entry name" value="Subtilisin-like protease SBT5.3"/>
    <property type="match status" value="1"/>
</dbReference>
<dbReference type="FunCoup" id="A0A1U8B9G3">
    <property type="interactions" value="49"/>
</dbReference>
<organism evidence="12 13">
    <name type="scientific">Nelumbo nucifera</name>
    <name type="common">Sacred lotus</name>
    <dbReference type="NCBI Taxonomy" id="4432"/>
    <lineage>
        <taxon>Eukaryota</taxon>
        <taxon>Viridiplantae</taxon>
        <taxon>Streptophyta</taxon>
        <taxon>Embryophyta</taxon>
        <taxon>Tracheophyta</taxon>
        <taxon>Spermatophyta</taxon>
        <taxon>Magnoliopsida</taxon>
        <taxon>Proteales</taxon>
        <taxon>Nelumbonaceae</taxon>
        <taxon>Nelumbo</taxon>
    </lineage>
</organism>
<dbReference type="FunFam" id="3.50.30.30:FF:000005">
    <property type="entry name" value="subtilisin-like protease SBT1.5"/>
    <property type="match status" value="1"/>
</dbReference>
<evidence type="ECO:0000256" key="3">
    <source>
        <dbReference type="ARBA" id="ARBA00022729"/>
    </source>
</evidence>
<evidence type="ECO:0000256" key="5">
    <source>
        <dbReference type="ARBA" id="ARBA00022825"/>
    </source>
</evidence>
<dbReference type="InterPro" id="IPR045051">
    <property type="entry name" value="SBT"/>
</dbReference>
<dbReference type="InterPro" id="IPR034197">
    <property type="entry name" value="Peptidases_S8_3"/>
</dbReference>
<dbReference type="Gene3D" id="2.60.40.2310">
    <property type="match status" value="1"/>
</dbReference>
<dbReference type="InterPro" id="IPR000209">
    <property type="entry name" value="Peptidase_S8/S53_dom"/>
</dbReference>
<proteinExistence type="inferred from homology"/>
<dbReference type="InterPro" id="IPR036852">
    <property type="entry name" value="Peptidase_S8/S53_dom_sf"/>
</dbReference>
<keyword evidence="4 7" id="KW-0378">Hydrolase</keyword>
<dbReference type="Gene3D" id="3.40.50.200">
    <property type="entry name" value="Peptidase S8/S53 domain"/>
    <property type="match status" value="1"/>
</dbReference>
<dbReference type="OrthoDB" id="206201at2759"/>
<dbReference type="FunFam" id="3.40.50.200:FF:000006">
    <property type="entry name" value="Subtilisin-like protease SBT1.5"/>
    <property type="match status" value="1"/>
</dbReference>
<evidence type="ECO:0000256" key="2">
    <source>
        <dbReference type="ARBA" id="ARBA00022670"/>
    </source>
</evidence>
<dbReference type="eggNOG" id="ENOG502QRC5">
    <property type="taxonomic scope" value="Eukaryota"/>
</dbReference>
<evidence type="ECO:0000259" key="10">
    <source>
        <dbReference type="Pfam" id="PF05922"/>
    </source>
</evidence>
<dbReference type="InterPro" id="IPR041469">
    <property type="entry name" value="Subtilisin-like_FN3"/>
</dbReference>
<dbReference type="SUPFAM" id="SSF52743">
    <property type="entry name" value="Subtilisin-like"/>
    <property type="match status" value="1"/>
</dbReference>
<dbReference type="PANTHER" id="PTHR10795">
    <property type="entry name" value="PROPROTEIN CONVERTASE SUBTILISIN/KEXIN"/>
    <property type="match status" value="1"/>
</dbReference>
<sequence length="773" mass="82257">MANLSLLSLLLLPLLPLSAYSERQQPYVVYFGEHSGEKTLQEIEDTHHSFLSCVKKTEEDSRGSLIYSYKNSINGFAAFLTPDEATKLSEMDEVVSVFPSQAKKWSLQTTRSWEFLGVKDRIDKSKREGLMHKARYGQDVIVGLLDSGIWPESKSFSDEGMGPVPKSWKGICQVGDAFNSSHCNRKLIGARYYLKGYEAYYGAPLNTSMDFRSPRDHDGHGSHTSSIAGGRLVHGVSALGGFAGGTVSGGAPLARLAMYKVCWPLPNKDPSEGNICIDVDMLAAMDDAIGDGVDVLSISIGSFSPVNYTNDGIAIGALHAVKRDIVVACSAGNNGPGPGTLSNVAPWIITVGASSIDRAFPSPVVLGNGVGIQGQSVAPYKLEDKMYPLVYAGDAVVPGVPKNIVGQCLPDSLSSEKVKGKIVLCLRGNGTRVGKGLEVKRAGGAAIILGNSGLNGNELTMDSYLLPGTAVGFDDAKRILDYINSTKKPMAKIVPGKSVLNAKPAPYMAGFSSTGPNVIEPNIIKPDITAPGVNILATWSEKSSPTKLLADHRSVKYNFDSGTSMSCPHVAATAALLKAIHPSWSSAAIRSAIMTTATTRNNMGKPLTNAAGTSANPFNYGSGHLDPTKAADPGLVYDASYTDYLLFLCGSSGLKGLDPAFKCPKVSPSASNLNYPSLAISKLNGTMTVNRTVTNVGGGKSVYFASIIPPLGVSVKIYPRVLSFSRVGEKKSFTITVKAKDSQVHIRDEYVFGWYIWSDGIHHVRSPMAISLA</sequence>
<evidence type="ECO:0000259" key="9">
    <source>
        <dbReference type="Pfam" id="PF02225"/>
    </source>
</evidence>
<dbReference type="GO" id="GO:0005576">
    <property type="term" value="C:extracellular region"/>
    <property type="evidence" value="ECO:0000318"/>
    <property type="project" value="GO_Central"/>
</dbReference>
<name>A0A1U8B9G3_NELNU</name>
<dbReference type="InterPro" id="IPR023828">
    <property type="entry name" value="Peptidase_S8_Ser-AS"/>
</dbReference>
<dbReference type="GO" id="GO:0004252">
    <property type="term" value="F:serine-type endopeptidase activity"/>
    <property type="evidence" value="ECO:0000318"/>
    <property type="project" value="GO_Central"/>
</dbReference>
<reference evidence="13" key="1">
    <citation type="submission" date="2025-08" db="UniProtKB">
        <authorList>
            <consortium name="RefSeq"/>
        </authorList>
    </citation>
    <scope>IDENTIFICATION</scope>
</reference>
<feature type="domain" description="Inhibitor I9" evidence="10">
    <location>
        <begin position="27"/>
        <end position="102"/>
    </location>
</feature>
<feature type="active site" description="Charge relay system" evidence="7">
    <location>
        <position position="146"/>
    </location>
</feature>
<dbReference type="KEGG" id="nnu:104608405"/>
<dbReference type="CDD" id="cd02120">
    <property type="entry name" value="PA_subtilisin_like"/>
    <property type="match status" value="1"/>
</dbReference>
<dbReference type="Pfam" id="PF17766">
    <property type="entry name" value="fn3_6"/>
    <property type="match status" value="1"/>
</dbReference>
<accession>A0A1U8B9G3</accession>
<dbReference type="Gene3D" id="3.50.30.30">
    <property type="match status" value="1"/>
</dbReference>
<evidence type="ECO:0000313" key="12">
    <source>
        <dbReference type="Proteomes" id="UP000189703"/>
    </source>
</evidence>
<dbReference type="PROSITE" id="PS00138">
    <property type="entry name" value="SUBTILASE_SER"/>
    <property type="match status" value="1"/>
</dbReference>
<evidence type="ECO:0000256" key="6">
    <source>
        <dbReference type="ARBA" id="ARBA00023180"/>
    </source>
</evidence>
<dbReference type="Pfam" id="PF02225">
    <property type="entry name" value="PA"/>
    <property type="match status" value="1"/>
</dbReference>
<evidence type="ECO:0000259" key="11">
    <source>
        <dbReference type="Pfam" id="PF17766"/>
    </source>
</evidence>
<dbReference type="InterPro" id="IPR003137">
    <property type="entry name" value="PA_domain"/>
</dbReference>
<gene>
    <name evidence="13" type="primary">LOC104608405</name>
</gene>
<dbReference type="InterPro" id="IPR015500">
    <property type="entry name" value="Peptidase_S8_subtilisin-rel"/>
</dbReference>